<name>A0A5E4NCT9_9HEMI</name>
<feature type="region of interest" description="Disordered" evidence="2">
    <location>
        <begin position="61"/>
        <end position="80"/>
    </location>
</feature>
<evidence type="ECO:0000313" key="4">
    <source>
        <dbReference type="Proteomes" id="UP000325440"/>
    </source>
</evidence>
<accession>A0A5E4NCT9</accession>
<keyword evidence="1" id="KW-0175">Coiled coil</keyword>
<feature type="coiled-coil region" evidence="1">
    <location>
        <begin position="12"/>
        <end position="46"/>
    </location>
</feature>
<dbReference type="AlphaFoldDB" id="A0A5E4NCT9"/>
<gene>
    <name evidence="3" type="ORF">CINCED_3A011969</name>
</gene>
<evidence type="ECO:0000256" key="2">
    <source>
        <dbReference type="SAM" id="MobiDB-lite"/>
    </source>
</evidence>
<evidence type="ECO:0000313" key="3">
    <source>
        <dbReference type="EMBL" id="VVC42529.1"/>
    </source>
</evidence>
<protein>
    <submittedName>
        <fullName evidence="3">Uncharacterized protein</fullName>
    </submittedName>
</protein>
<dbReference type="Proteomes" id="UP000325440">
    <property type="component" value="Unassembled WGS sequence"/>
</dbReference>
<keyword evidence="4" id="KW-1185">Reference proteome</keyword>
<dbReference type="EMBL" id="CABPRJ010001958">
    <property type="protein sequence ID" value="VVC42529.1"/>
    <property type="molecule type" value="Genomic_DNA"/>
</dbReference>
<organism evidence="3 4">
    <name type="scientific">Cinara cedri</name>
    <dbReference type="NCBI Taxonomy" id="506608"/>
    <lineage>
        <taxon>Eukaryota</taxon>
        <taxon>Metazoa</taxon>
        <taxon>Ecdysozoa</taxon>
        <taxon>Arthropoda</taxon>
        <taxon>Hexapoda</taxon>
        <taxon>Insecta</taxon>
        <taxon>Pterygota</taxon>
        <taxon>Neoptera</taxon>
        <taxon>Paraneoptera</taxon>
        <taxon>Hemiptera</taxon>
        <taxon>Sternorrhyncha</taxon>
        <taxon>Aphidomorpha</taxon>
        <taxon>Aphidoidea</taxon>
        <taxon>Aphididae</taxon>
        <taxon>Lachninae</taxon>
        <taxon>Cinara</taxon>
    </lineage>
</organism>
<evidence type="ECO:0000256" key="1">
    <source>
        <dbReference type="SAM" id="Coils"/>
    </source>
</evidence>
<proteinExistence type="predicted"/>
<reference evidence="3 4" key="1">
    <citation type="submission" date="2019-08" db="EMBL/GenBank/DDBJ databases">
        <authorList>
            <person name="Alioto T."/>
            <person name="Alioto T."/>
            <person name="Gomez Garrido J."/>
        </authorList>
    </citation>
    <scope>NUCLEOTIDE SEQUENCE [LARGE SCALE GENOMIC DNA]</scope>
</reference>
<sequence length="80" mass="9493">MDGHTQSNLLTNAEMQNILTELKNGNEQLRRQVSELQASKNLQQIKIVNWNWQLKRHNSLQNQMKKRSPFLTHQLQKKLT</sequence>